<dbReference type="HAMAP" id="MF_00024">
    <property type="entry name" value="CobD_CbiB"/>
    <property type="match status" value="1"/>
</dbReference>
<name>A0ABS5EAB4_9PROT</name>
<comment type="pathway">
    <text evidence="2 9">Cofactor biosynthesis; adenosylcobalamin biosynthesis.</text>
</comment>
<sequence>MPLFRLRTSVHLTTTACIFERIFGYPNCIFNVIGHPVTWIGALITQLERKLNQERFSTRTQQRNGIIASATLTTLPTLVSMILPQRGPIASILLSTLSAQKSLYQHVRAVHDGLAQHGLPGGRKAVSLIVGRDPETLNEPAIIRAAIESLAENFSDGVVAPLFWSSLFGLPGGVAYKAINTADSMIGHRSPRYKFFGWASARLDDYVNLPASRLSALWIILAASTLPSASARHAWQAVRRDAHKHRSPNAGWPEAAMAGALGLRLAGPRIYSGERVEDDWMGNGRSNATLQDLSAALKLYNRACLCQALVLTFLSYIVRGRARRNNASTST</sequence>
<comment type="caution">
    <text evidence="10">The sequence shown here is derived from an EMBL/GenBank/DDBJ whole genome shotgun (WGS) entry which is preliminary data.</text>
</comment>
<gene>
    <name evidence="9 10" type="primary">cobD</name>
    <name evidence="10" type="ORF">KB213_10205</name>
</gene>
<protein>
    <recommendedName>
        <fullName evidence="9">Cobalamin biosynthesis protein CobD</fullName>
    </recommendedName>
</protein>
<dbReference type="EMBL" id="JAGRQH010000008">
    <property type="protein sequence ID" value="MBR0560423.1"/>
    <property type="molecule type" value="Genomic_DNA"/>
</dbReference>
<reference evidence="10 11" key="1">
    <citation type="submission" date="2021-04" db="EMBL/GenBank/DDBJ databases">
        <title>The complete genome sequence of Neokomagataea sp. TBRC 2177.</title>
        <authorList>
            <person name="Charoenyingcharoen P."/>
            <person name="Yukphan P."/>
        </authorList>
    </citation>
    <scope>NUCLEOTIDE SEQUENCE [LARGE SCALE GENOMIC DNA]</scope>
    <source>
        <strain evidence="10 11">TBRC 2177</strain>
    </source>
</reference>
<evidence type="ECO:0000256" key="1">
    <source>
        <dbReference type="ARBA" id="ARBA00004651"/>
    </source>
</evidence>
<keyword evidence="8 9" id="KW-0472">Membrane</keyword>
<accession>A0ABS5EAB4</accession>
<evidence type="ECO:0000256" key="5">
    <source>
        <dbReference type="ARBA" id="ARBA00022573"/>
    </source>
</evidence>
<evidence type="ECO:0000256" key="8">
    <source>
        <dbReference type="ARBA" id="ARBA00023136"/>
    </source>
</evidence>
<dbReference type="InterPro" id="IPR004485">
    <property type="entry name" value="Cobalamin_biosynth_CobD/CbiB"/>
</dbReference>
<dbReference type="Pfam" id="PF03186">
    <property type="entry name" value="CobD_Cbib"/>
    <property type="match status" value="1"/>
</dbReference>
<keyword evidence="7 9" id="KW-1133">Transmembrane helix</keyword>
<dbReference type="RefSeq" id="WP_211682806.1">
    <property type="nucleotide sequence ID" value="NZ_JAGRQH010000008.1"/>
</dbReference>
<evidence type="ECO:0000256" key="4">
    <source>
        <dbReference type="ARBA" id="ARBA00022475"/>
    </source>
</evidence>
<proteinExistence type="inferred from homology"/>
<evidence type="ECO:0000313" key="10">
    <source>
        <dbReference type="EMBL" id="MBR0560423.1"/>
    </source>
</evidence>
<dbReference type="PANTHER" id="PTHR34308">
    <property type="entry name" value="COBALAMIN BIOSYNTHESIS PROTEIN CBIB"/>
    <property type="match status" value="1"/>
</dbReference>
<evidence type="ECO:0000313" key="11">
    <source>
        <dbReference type="Proteomes" id="UP000677812"/>
    </source>
</evidence>
<keyword evidence="4 9" id="KW-1003">Cell membrane</keyword>
<evidence type="ECO:0000256" key="6">
    <source>
        <dbReference type="ARBA" id="ARBA00022692"/>
    </source>
</evidence>
<dbReference type="Proteomes" id="UP000677812">
    <property type="component" value="Unassembled WGS sequence"/>
</dbReference>
<evidence type="ECO:0000256" key="3">
    <source>
        <dbReference type="ARBA" id="ARBA00006263"/>
    </source>
</evidence>
<comment type="subcellular location">
    <subcellularLocation>
        <location evidence="1 9">Cell membrane</location>
        <topology evidence="1 9">Multi-pass membrane protein</topology>
    </subcellularLocation>
</comment>
<evidence type="ECO:0000256" key="9">
    <source>
        <dbReference type="HAMAP-Rule" id="MF_00024"/>
    </source>
</evidence>
<dbReference type="NCBIfam" id="TIGR00380">
    <property type="entry name" value="cobal_cbiB"/>
    <property type="match status" value="1"/>
</dbReference>
<keyword evidence="5 9" id="KW-0169">Cobalamin biosynthesis</keyword>
<keyword evidence="11" id="KW-1185">Reference proteome</keyword>
<comment type="function">
    <text evidence="9">Converts cobyric acid to cobinamide by the addition of aminopropanol on the F carboxylic group.</text>
</comment>
<dbReference type="PANTHER" id="PTHR34308:SF1">
    <property type="entry name" value="COBALAMIN BIOSYNTHESIS PROTEIN CBIB"/>
    <property type="match status" value="1"/>
</dbReference>
<evidence type="ECO:0000256" key="7">
    <source>
        <dbReference type="ARBA" id="ARBA00022989"/>
    </source>
</evidence>
<evidence type="ECO:0000256" key="2">
    <source>
        <dbReference type="ARBA" id="ARBA00004953"/>
    </source>
</evidence>
<keyword evidence="6 9" id="KW-0812">Transmembrane</keyword>
<organism evidence="10 11">
    <name type="scientific">Neokomagataea anthophila</name>
    <dbReference type="NCBI Taxonomy" id="2826925"/>
    <lineage>
        <taxon>Bacteria</taxon>
        <taxon>Pseudomonadati</taxon>
        <taxon>Pseudomonadota</taxon>
        <taxon>Alphaproteobacteria</taxon>
        <taxon>Acetobacterales</taxon>
        <taxon>Acetobacteraceae</taxon>
        <taxon>Neokomagataea</taxon>
    </lineage>
</organism>
<comment type="similarity">
    <text evidence="3 9">Belongs to the CobD/CbiB family.</text>
</comment>